<gene>
    <name evidence="2" type="ORF">BST85_09200</name>
</gene>
<dbReference type="EMBL" id="MQUB01000001">
    <property type="protein sequence ID" value="PQB05050.1"/>
    <property type="molecule type" value="Genomic_DNA"/>
</dbReference>
<keyword evidence="3" id="KW-1185">Reference proteome</keyword>
<dbReference type="RefSeq" id="WP_146090696.1">
    <property type="nucleotide sequence ID" value="NZ_MQUB01000001.1"/>
</dbReference>
<proteinExistence type="predicted"/>
<dbReference type="Proteomes" id="UP000239800">
    <property type="component" value="Unassembled WGS sequence"/>
</dbReference>
<evidence type="ECO:0000313" key="2">
    <source>
        <dbReference type="EMBL" id="PQB05050.1"/>
    </source>
</evidence>
<reference evidence="2 3" key="1">
    <citation type="submission" date="2016-11" db="EMBL/GenBank/DDBJ databases">
        <title>Trade-off between light-utilization and light-protection in marine flavobacteria.</title>
        <authorList>
            <person name="Kumagai Y."/>
        </authorList>
    </citation>
    <scope>NUCLEOTIDE SEQUENCE [LARGE SCALE GENOMIC DNA]</scope>
    <source>
        <strain evidence="2 3">NBRC 107741</strain>
    </source>
</reference>
<accession>A0A2S7KR09</accession>
<dbReference type="OrthoDB" id="1933776at2"/>
<evidence type="ECO:0000313" key="3">
    <source>
        <dbReference type="Proteomes" id="UP000239800"/>
    </source>
</evidence>
<protein>
    <submittedName>
        <fullName evidence="2">Uncharacterized protein</fullName>
    </submittedName>
</protein>
<keyword evidence="1" id="KW-1133">Transmembrane helix</keyword>
<evidence type="ECO:0000256" key="1">
    <source>
        <dbReference type="SAM" id="Phobius"/>
    </source>
</evidence>
<name>A0A2S7KR09_9FLAO</name>
<keyword evidence="1" id="KW-0812">Transmembrane</keyword>
<comment type="caution">
    <text evidence="2">The sequence shown here is derived from an EMBL/GenBank/DDBJ whole genome shotgun (WGS) entry which is preliminary data.</text>
</comment>
<dbReference type="AlphaFoldDB" id="A0A2S7KR09"/>
<feature type="transmembrane region" description="Helical" evidence="1">
    <location>
        <begin position="6"/>
        <end position="27"/>
    </location>
</feature>
<sequence>MNSTKQQWIVYFIAGVIGITLCTQIYWNYKNYQEGKRQLMNDVQTSLDKAVDTYYVELAKERSLNWKGDSIKIQSLTLDSLFVNRDSLALGGKTITLKGYDSGTRSIKGYQQGELTMKGIQTDSSLSTFFPLDASSVGLERIHLNTLIDSLADPIESLSTRIVVSFREDELSLKQVDTLFQSELDRKEIELQYGLRNTQLLGEPDEIRPEIIEMATLTTTTKSPYFVYGNTLTAHYSNITLAVLKKNIAGILLSFLLIGG</sequence>
<organism evidence="2 3">
    <name type="scientific">Aureitalea marina</name>
    <dbReference type="NCBI Taxonomy" id="930804"/>
    <lineage>
        <taxon>Bacteria</taxon>
        <taxon>Pseudomonadati</taxon>
        <taxon>Bacteroidota</taxon>
        <taxon>Flavobacteriia</taxon>
        <taxon>Flavobacteriales</taxon>
        <taxon>Flavobacteriaceae</taxon>
        <taxon>Aureitalea</taxon>
    </lineage>
</organism>
<keyword evidence="1" id="KW-0472">Membrane</keyword>